<evidence type="ECO:0000313" key="5">
    <source>
        <dbReference type="EMBL" id="GBN08707.1"/>
    </source>
</evidence>
<keyword evidence="6" id="KW-1185">Reference proteome</keyword>
<dbReference type="GO" id="GO:0042575">
    <property type="term" value="C:DNA polymerase complex"/>
    <property type="evidence" value="ECO:0007669"/>
    <property type="project" value="UniProtKB-ARBA"/>
</dbReference>
<dbReference type="Pfam" id="PF05380">
    <property type="entry name" value="Peptidase_A17"/>
    <property type="match status" value="1"/>
</dbReference>
<evidence type="ECO:0000313" key="6">
    <source>
        <dbReference type="Proteomes" id="UP000499080"/>
    </source>
</evidence>
<dbReference type="SUPFAM" id="SSF53098">
    <property type="entry name" value="Ribonuclease H-like"/>
    <property type="match status" value="1"/>
</dbReference>
<dbReference type="InterPro" id="IPR012337">
    <property type="entry name" value="RNaseH-like_sf"/>
</dbReference>
<dbReference type="GO" id="GO:0071897">
    <property type="term" value="P:DNA biosynthetic process"/>
    <property type="evidence" value="ECO:0007669"/>
    <property type="project" value="UniProtKB-ARBA"/>
</dbReference>
<dbReference type="Gene3D" id="3.10.10.10">
    <property type="entry name" value="HIV Type 1 Reverse Transcriptase, subunit A, domain 1"/>
    <property type="match status" value="1"/>
</dbReference>
<dbReference type="Pfam" id="PF03564">
    <property type="entry name" value="DUF1759"/>
    <property type="match status" value="1"/>
</dbReference>
<dbReference type="Gene3D" id="3.30.420.10">
    <property type="entry name" value="Ribonuclease H-like superfamily/Ribonuclease H"/>
    <property type="match status" value="1"/>
</dbReference>
<proteinExistence type="predicted"/>
<protein>
    <submittedName>
        <fullName evidence="5">Uncharacterized protein</fullName>
    </submittedName>
</protein>
<feature type="domain" description="Integrase catalytic" evidence="4">
    <location>
        <begin position="1501"/>
        <end position="1691"/>
    </location>
</feature>
<dbReference type="InterPro" id="IPR036397">
    <property type="entry name" value="RNaseH_sf"/>
</dbReference>
<feature type="domain" description="Reverse transcriptase" evidence="3">
    <location>
        <begin position="784"/>
        <end position="990"/>
    </location>
</feature>
<feature type="coiled-coil region" evidence="1">
    <location>
        <begin position="48"/>
        <end position="75"/>
    </location>
</feature>
<dbReference type="Pfam" id="PF00078">
    <property type="entry name" value="RVT_1"/>
    <property type="match status" value="1"/>
</dbReference>
<evidence type="ECO:0000256" key="2">
    <source>
        <dbReference type="SAM" id="MobiDB-lite"/>
    </source>
</evidence>
<dbReference type="InterPro" id="IPR040676">
    <property type="entry name" value="DUF5641"/>
</dbReference>
<gene>
    <name evidence="5" type="ORF">AVEN_33683_1</name>
</gene>
<dbReference type="GO" id="GO:0003676">
    <property type="term" value="F:nucleic acid binding"/>
    <property type="evidence" value="ECO:0007669"/>
    <property type="project" value="InterPro"/>
</dbReference>
<dbReference type="OrthoDB" id="6436640at2759"/>
<evidence type="ECO:0000259" key="4">
    <source>
        <dbReference type="PROSITE" id="PS50994"/>
    </source>
</evidence>
<accession>A0A4Y2L4J3</accession>
<feature type="compositionally biased region" description="Polar residues" evidence="2">
    <location>
        <begin position="346"/>
        <end position="371"/>
    </location>
</feature>
<dbReference type="PANTHER" id="PTHR47331">
    <property type="entry name" value="PHD-TYPE DOMAIN-CONTAINING PROTEIN"/>
    <property type="match status" value="1"/>
</dbReference>
<dbReference type="PANTHER" id="PTHR47331:SF1">
    <property type="entry name" value="GAG-LIKE PROTEIN"/>
    <property type="match status" value="1"/>
</dbReference>
<dbReference type="InterPro" id="IPR005312">
    <property type="entry name" value="DUF1759"/>
</dbReference>
<sequence>MDELSKLKKSRGVLRTSITKYLNKIEADFKENLDSFTVTILEESLIYLKAIEKQLKDSDNEIQKLIENEQDFDSEIEAAIEYNQKIIICSSKVAAQLKIIQNKVDPQVIASHISSLRINENATTNEQNNTLGSSTIAFDALGNRNNSVKTIKLPKLAIDKYYGDPCSWLEFWNRFQNSIDNNTALSKVDKFSYLKGLLGGSAANAINGFALSDENYDQALNLLKQRFGREELVINAHMAKLLNLLPVNDSNNIYGLRKLYDTVEVQIRSLESLKVTSGMFGHLLYPILIKLIPEDLALAFHRKRVGNLVKTEFDVTDLLTFLRVEIECRESSAFIHNSKGEKQKPTVHQNCFSKSKQNPLNRTRGQNNASDRLQGPRPREKSQTYEYLASTVDRNVKCIYCGELHDSENCMQLDLDAKRDVLKKQARCYLCLKPKHRINECRRRQWCENCSKKHNKSICSQLENKPNKNEDNEIVSAISHCKEINTSNKLEFAARSSVLLQTCTAIVRYPESDKFEPVRVLLDNGSMRTFINREISKKLKLNVIRKESLSVYAFGARQAKEQSYNVVRLKLENLDEPSLHIEIEALETEQISATTLPVPETNISKTFNKLKGLQLADCVENKDKNISILIGVDYYYEIVSGRLKRLNDKLVATETIFGWCLQGYIGLTNDLLSLKIVVDERNISDQLQQFWKLENLGVGPESQEEHSFDADIMKEFEAGITYQDNRYKVKFPWKSNMKHLLNNNRDIASRRFSKLKSNFINDPSLFSDYKKVIDEHLREGIIERIKDSDENKENTYYLPHRAVIRKDHSTTRLRIVFDASSHAKGQLSLNNCLYTGLNLIPDLFSLLLRFRSHPVAIMADIQKAFLQINIDEEDRNFTRFYWSNNLEDGNEEIYRMTRVLFGVCSSPFLLAATIKYHLKRYVEQFPMTCELLENSLYVDDLITGREDIESAFKTSLEAFNIFKDASMNLRKWKTNSVELRDRWRKEGLEIDESNYSVNDNSTLTPCKVLGLSWDSDLDIFYFDAQNLEKFLSRRINTKRYILQVAGRIFDPLGILGPFTIKIKCMIQEIWCLGLDWDDPIPKQLTTAMNEWCEDIKDLHLINIPRYYLADAKLYEVDDVQLHCFSDASKKAYGAVVYIRVVFKNGRILSNFVASKSRVAPLKTLSMPRLELMGALLAARLNSKISKYLNFPVTQYFWTDSSIVYYWIKGDPERFKIFVKNRVKEIQNLSDPCEWLHTPGTDNPADIISRGLTINELKSSKIWWQGPSWLIENKNNWPEFSKPNDHSNVTKNKENLELKKSVVIKSTTVSENQIEEDLIKRYSSFSKLIRVTAWCLRFLHNCKLTSKNRKKDHLSVFELQIATKLLVKSIQMKEFQFEIKYLKKKQYLPKNNKLLSLNVFLDKEDLLRVGGRLNLSELPDSQKHPLLLPKTHHFTDLVIEYFHKKSLHSGVQTTLSLIRQLYWIPSGQARVRRVIKKCMTCFRVKNQTIHQMMGDLPRDRIVPSRPFDKVGIDFAGPIITKPNLKRSKITIKSYIAIFICFSTKATHLEVVSDLTTEAFLACLRRFIARRSRPSIIWSDNATNFKGANAILNPLFKMCKSSTVQNFSTEEGIQWNFIPPASPNFGGLWEANIKSMKNILLKVAKTTVLNFEELTTLVTQIEAILNSRPLCPLSVDPTDLQPLTPGHFLVGSSLLSYPEQYTAVGSLSSRWNLLQDLKAKFWSRWSLEYLSELQPRKKWRSPQPNLQEGQLVILKEGNKPLQWNLARINKVIPGEDGLVRVVEVKTTAGVFRRAISKVVPLPLPEFGQPSNGGRDVPVSKTLTFIHIPDFNLGLKRMRNSLEL</sequence>
<dbReference type="InterPro" id="IPR043128">
    <property type="entry name" value="Rev_trsase/Diguanyl_cyclase"/>
</dbReference>
<dbReference type="PROSITE" id="PS50994">
    <property type="entry name" value="INTEGRASE"/>
    <property type="match status" value="1"/>
</dbReference>
<dbReference type="InterPro" id="IPR008042">
    <property type="entry name" value="Retrotrans_Pao"/>
</dbReference>
<dbReference type="Gene3D" id="1.10.340.70">
    <property type="match status" value="1"/>
</dbReference>
<dbReference type="PROSITE" id="PS50878">
    <property type="entry name" value="RT_POL"/>
    <property type="match status" value="1"/>
</dbReference>
<keyword evidence="1" id="KW-0175">Coiled coil</keyword>
<reference evidence="5 6" key="1">
    <citation type="journal article" date="2019" name="Sci. Rep.">
        <title>Orb-weaving spider Araneus ventricosus genome elucidates the spidroin gene catalogue.</title>
        <authorList>
            <person name="Kono N."/>
            <person name="Nakamura H."/>
            <person name="Ohtoshi R."/>
            <person name="Moran D.A.P."/>
            <person name="Shinohara A."/>
            <person name="Yoshida Y."/>
            <person name="Fujiwara M."/>
            <person name="Mori M."/>
            <person name="Tomita M."/>
            <person name="Arakawa K."/>
        </authorList>
    </citation>
    <scope>NUCLEOTIDE SEQUENCE [LARGE SCALE GENOMIC DNA]</scope>
</reference>
<evidence type="ECO:0000256" key="1">
    <source>
        <dbReference type="SAM" id="Coils"/>
    </source>
</evidence>
<comment type="caution">
    <text evidence="5">The sequence shown here is derived from an EMBL/GenBank/DDBJ whole genome shotgun (WGS) entry which is preliminary data.</text>
</comment>
<name>A0A4Y2L4J3_ARAVE</name>
<dbReference type="InterPro" id="IPR041588">
    <property type="entry name" value="Integrase_H2C2"/>
</dbReference>
<dbReference type="InterPro" id="IPR000477">
    <property type="entry name" value="RT_dom"/>
</dbReference>
<dbReference type="GO" id="GO:0015074">
    <property type="term" value="P:DNA integration"/>
    <property type="evidence" value="ECO:0007669"/>
    <property type="project" value="InterPro"/>
</dbReference>
<dbReference type="InterPro" id="IPR001584">
    <property type="entry name" value="Integrase_cat-core"/>
</dbReference>
<evidence type="ECO:0000259" key="3">
    <source>
        <dbReference type="PROSITE" id="PS50878"/>
    </source>
</evidence>
<dbReference type="Pfam" id="PF18701">
    <property type="entry name" value="DUF5641"/>
    <property type="match status" value="1"/>
</dbReference>
<dbReference type="Pfam" id="PF17921">
    <property type="entry name" value="Integrase_H2C2"/>
    <property type="match status" value="1"/>
</dbReference>
<dbReference type="InterPro" id="IPR043502">
    <property type="entry name" value="DNA/RNA_pol_sf"/>
</dbReference>
<dbReference type="Proteomes" id="UP000499080">
    <property type="component" value="Unassembled WGS sequence"/>
</dbReference>
<dbReference type="Gene3D" id="3.30.70.270">
    <property type="match status" value="1"/>
</dbReference>
<feature type="region of interest" description="Disordered" evidence="2">
    <location>
        <begin position="339"/>
        <end position="383"/>
    </location>
</feature>
<dbReference type="EMBL" id="BGPR01005286">
    <property type="protein sequence ID" value="GBN08707.1"/>
    <property type="molecule type" value="Genomic_DNA"/>
</dbReference>
<dbReference type="SUPFAM" id="SSF56672">
    <property type="entry name" value="DNA/RNA polymerases"/>
    <property type="match status" value="1"/>
</dbReference>
<organism evidence="5 6">
    <name type="scientific">Araneus ventricosus</name>
    <name type="common">Orbweaver spider</name>
    <name type="synonym">Epeira ventricosa</name>
    <dbReference type="NCBI Taxonomy" id="182803"/>
    <lineage>
        <taxon>Eukaryota</taxon>
        <taxon>Metazoa</taxon>
        <taxon>Ecdysozoa</taxon>
        <taxon>Arthropoda</taxon>
        <taxon>Chelicerata</taxon>
        <taxon>Arachnida</taxon>
        <taxon>Araneae</taxon>
        <taxon>Araneomorphae</taxon>
        <taxon>Entelegynae</taxon>
        <taxon>Araneoidea</taxon>
        <taxon>Araneidae</taxon>
        <taxon>Araneus</taxon>
    </lineage>
</organism>